<evidence type="ECO:0000256" key="2">
    <source>
        <dbReference type="ARBA" id="ARBA00022448"/>
    </source>
</evidence>
<evidence type="ECO:0000256" key="11">
    <source>
        <dbReference type="PROSITE-ProRule" id="PRU01360"/>
    </source>
</evidence>
<dbReference type="PANTHER" id="PTHR32552">
    <property type="entry name" value="FERRICHROME IRON RECEPTOR-RELATED"/>
    <property type="match status" value="1"/>
</dbReference>
<keyword evidence="17" id="KW-1185">Reference proteome</keyword>
<keyword evidence="8 12" id="KW-0798">TonB box</keyword>
<name>A0A4P6YA33_9FLAO</name>
<keyword evidence="4" id="KW-0410">Iron transport</keyword>
<dbReference type="InterPro" id="IPR008969">
    <property type="entry name" value="CarboxyPept-like_regulatory"/>
</dbReference>
<dbReference type="GO" id="GO:0006826">
    <property type="term" value="P:iron ion transport"/>
    <property type="evidence" value="ECO:0007669"/>
    <property type="project" value="UniProtKB-KW"/>
</dbReference>
<keyword evidence="9 11" id="KW-0472">Membrane</keyword>
<evidence type="ECO:0000256" key="4">
    <source>
        <dbReference type="ARBA" id="ARBA00022496"/>
    </source>
</evidence>
<dbReference type="Gene3D" id="2.40.170.20">
    <property type="entry name" value="TonB-dependent receptor, beta-barrel domain"/>
    <property type="match status" value="1"/>
</dbReference>
<keyword evidence="5 11" id="KW-0812">Transmembrane</keyword>
<dbReference type="Pfam" id="PF13715">
    <property type="entry name" value="CarbopepD_reg_2"/>
    <property type="match status" value="1"/>
</dbReference>
<dbReference type="Pfam" id="PF07715">
    <property type="entry name" value="Plug"/>
    <property type="match status" value="1"/>
</dbReference>
<evidence type="ECO:0000256" key="3">
    <source>
        <dbReference type="ARBA" id="ARBA00022452"/>
    </source>
</evidence>
<evidence type="ECO:0000313" key="16">
    <source>
        <dbReference type="EMBL" id="QBN19951.1"/>
    </source>
</evidence>
<keyword evidence="13" id="KW-0732">Signal</keyword>
<dbReference type="Proteomes" id="UP000291124">
    <property type="component" value="Chromosome"/>
</dbReference>
<dbReference type="KEGG" id="fnk:E1750_14470"/>
<evidence type="ECO:0000256" key="7">
    <source>
        <dbReference type="ARBA" id="ARBA00023065"/>
    </source>
</evidence>
<evidence type="ECO:0000256" key="5">
    <source>
        <dbReference type="ARBA" id="ARBA00022692"/>
    </source>
</evidence>
<evidence type="ECO:0000256" key="8">
    <source>
        <dbReference type="ARBA" id="ARBA00023077"/>
    </source>
</evidence>
<proteinExistence type="inferred from homology"/>
<organism evidence="16 17">
    <name type="scientific">Flavobacterium nackdongense</name>
    <dbReference type="NCBI Taxonomy" id="2547394"/>
    <lineage>
        <taxon>Bacteria</taxon>
        <taxon>Pseudomonadati</taxon>
        <taxon>Bacteroidota</taxon>
        <taxon>Flavobacteriia</taxon>
        <taxon>Flavobacteriales</taxon>
        <taxon>Flavobacteriaceae</taxon>
        <taxon>Flavobacterium</taxon>
    </lineage>
</organism>
<dbReference type="AlphaFoldDB" id="A0A4P6YA33"/>
<feature type="chain" id="PRO_5020866176" evidence="13">
    <location>
        <begin position="23"/>
        <end position="1062"/>
    </location>
</feature>
<dbReference type="SUPFAM" id="SSF49464">
    <property type="entry name" value="Carboxypeptidase regulatory domain-like"/>
    <property type="match status" value="1"/>
</dbReference>
<evidence type="ECO:0000256" key="1">
    <source>
        <dbReference type="ARBA" id="ARBA00004571"/>
    </source>
</evidence>
<keyword evidence="7" id="KW-0406">Ion transport</keyword>
<protein>
    <submittedName>
        <fullName evidence="16">SusC/RagA family TonB-linked outer membrane protein</fullName>
    </submittedName>
</protein>
<evidence type="ECO:0000256" key="6">
    <source>
        <dbReference type="ARBA" id="ARBA00023004"/>
    </source>
</evidence>
<dbReference type="InterPro" id="IPR036942">
    <property type="entry name" value="Beta-barrel_TonB_sf"/>
</dbReference>
<evidence type="ECO:0000256" key="13">
    <source>
        <dbReference type="SAM" id="SignalP"/>
    </source>
</evidence>
<dbReference type="InterPro" id="IPR000531">
    <property type="entry name" value="Beta-barrel_TonB"/>
</dbReference>
<dbReference type="SUPFAM" id="SSF56935">
    <property type="entry name" value="Porins"/>
    <property type="match status" value="1"/>
</dbReference>
<dbReference type="InterPro" id="IPR037066">
    <property type="entry name" value="Plug_dom_sf"/>
</dbReference>
<sequence>MKLKFNGILVLLLVLVAQITFAQERVVSGVVSDNTGMPLPGVSVLVKGTKSGAQTDFDGKYSIKATSSQTLIFTFVGMKTQQVAATSAKINIKMQDDSQVLEEVVVSGAVGIKKKKAAVTSSYASINNQELTAAYNPDPVRSLQGKVSGLTINATTNGVSGQNSIRVRSMLSFTGNTEALVVIDNVISTADVLATLPAEIIESVTVLKGAQGAALYGSQGKQGVVLVQTKKGAKAEQMIVTFTSGIDTENISFIPERQTKYGQGWYGSRDPQENGGWGELLDGAPYTVGIPGSPQGDVETTYSTKGSDNIKDFYQPGTIYQNNLNINVGGADSFVNFNLGNVTREFVVDGDHLSRNNFVLTAQKKLNKLTLGGNMTYTNLNTKQANVNAQSSRADYTLLTNLLQAASSIPIGEFKNRGLYGWNGYYQNPFWVKDNNRLNETKNFINFGINAAYEINKHINLSYNGSVQLRNNNQIAYSNAGQAPATADSDFSTGSEFYQSAFSGTYYYGDLMANFNYELSENIGLKFNIGQNMQYNASKRVSQGGTNLDIPGLYNIANVLKPANPSSLQNGTFDSRITATFGNVDLNYKDYLFLNLTGRYEGNSVAAKGNQYYFYPSAGLSFVATKAFDGLRDQKTLSNLKFYANYTVVGSLDPVSAYEILNTANYATGFPMNSGNSYNNQTTITDPNIKPETYTTYEGGINFGFFNDALTLDVAGYMTKTTDLITQASLSTTTGLVGKKTNSGELEGKGYEIDLGFRAFNTPTFKWNGHIGLSHADTKVIDAGESTKVVLTDAGNSQIVADISAVEGKSFPYITGTDWTRDDNGNVIVDSQGRPTPSATFKNLGKVQPDYVLGLTNNFEYKGFGLSFTLDYRSGGYFISQTKYNLTWNGHLVESADFDRNVGFLYPGSVIDNPATATVGDYIPNTSVLTGGFNTLTGAANRTQAYFGQASNLGSFNLIDATQFKVREISLSYSLSKKALDRTGIESLKFSVNARNPFIILADGNRGYADSEVSSQYNNSTSSAAKNPAGTVANTSRNGIGFIGDAQYPSTRTFGFTINTTF</sequence>
<dbReference type="Gene3D" id="2.60.40.1120">
    <property type="entry name" value="Carboxypeptidase-like, regulatory domain"/>
    <property type="match status" value="1"/>
</dbReference>
<dbReference type="NCBIfam" id="TIGR04056">
    <property type="entry name" value="OMP_RagA_SusC"/>
    <property type="match status" value="1"/>
</dbReference>
<dbReference type="InterPro" id="IPR023996">
    <property type="entry name" value="TonB-dep_OMP_SusC/RagA"/>
</dbReference>
<feature type="domain" description="TonB-dependent receptor-like beta-barrel" evidence="14">
    <location>
        <begin position="404"/>
        <end position="778"/>
    </location>
</feature>
<reference evidence="17" key="1">
    <citation type="submission" date="2019-03" db="EMBL/GenBank/DDBJ databases">
        <title>Flavobacterium sp.</title>
        <authorList>
            <person name="Kim H."/>
        </authorList>
    </citation>
    <scope>NUCLEOTIDE SEQUENCE [LARGE SCALE GENOMIC DNA]</scope>
    <source>
        <strain evidence="17">GS13</strain>
    </source>
</reference>
<gene>
    <name evidence="16" type="ORF">E1750_14470</name>
</gene>
<dbReference type="GO" id="GO:0009279">
    <property type="term" value="C:cell outer membrane"/>
    <property type="evidence" value="ECO:0007669"/>
    <property type="project" value="UniProtKB-SubCell"/>
</dbReference>
<keyword evidence="3 11" id="KW-1134">Transmembrane beta strand</keyword>
<evidence type="ECO:0000256" key="9">
    <source>
        <dbReference type="ARBA" id="ARBA00023136"/>
    </source>
</evidence>
<dbReference type="InterPro" id="IPR012910">
    <property type="entry name" value="Plug_dom"/>
</dbReference>
<dbReference type="PANTHER" id="PTHR32552:SF81">
    <property type="entry name" value="TONB-DEPENDENT OUTER MEMBRANE RECEPTOR"/>
    <property type="match status" value="1"/>
</dbReference>
<dbReference type="Pfam" id="PF00593">
    <property type="entry name" value="TonB_dep_Rec_b-barrel"/>
    <property type="match status" value="1"/>
</dbReference>
<accession>A0A4P6YA33</accession>
<keyword evidence="6" id="KW-0408">Iron</keyword>
<evidence type="ECO:0000256" key="12">
    <source>
        <dbReference type="RuleBase" id="RU003357"/>
    </source>
</evidence>
<dbReference type="EMBL" id="CP037933">
    <property type="protein sequence ID" value="QBN19951.1"/>
    <property type="molecule type" value="Genomic_DNA"/>
</dbReference>
<dbReference type="Gene3D" id="2.170.130.10">
    <property type="entry name" value="TonB-dependent receptor, plug domain"/>
    <property type="match status" value="1"/>
</dbReference>
<comment type="subcellular location">
    <subcellularLocation>
        <location evidence="1 11">Cell outer membrane</location>
        <topology evidence="1 11">Multi-pass membrane protein</topology>
    </subcellularLocation>
</comment>
<dbReference type="OrthoDB" id="9768177at2"/>
<feature type="signal peptide" evidence="13">
    <location>
        <begin position="1"/>
        <end position="22"/>
    </location>
</feature>
<comment type="similarity">
    <text evidence="11 12">Belongs to the TonB-dependent receptor family.</text>
</comment>
<dbReference type="InterPro" id="IPR039426">
    <property type="entry name" value="TonB-dep_rcpt-like"/>
</dbReference>
<keyword evidence="2 11" id="KW-0813">Transport</keyword>
<evidence type="ECO:0000313" key="17">
    <source>
        <dbReference type="Proteomes" id="UP000291124"/>
    </source>
</evidence>
<evidence type="ECO:0000256" key="10">
    <source>
        <dbReference type="ARBA" id="ARBA00023237"/>
    </source>
</evidence>
<feature type="domain" description="TonB-dependent receptor plug" evidence="15">
    <location>
        <begin position="116"/>
        <end position="224"/>
    </location>
</feature>
<keyword evidence="10 11" id="KW-0998">Cell outer membrane</keyword>
<evidence type="ECO:0000259" key="15">
    <source>
        <dbReference type="Pfam" id="PF07715"/>
    </source>
</evidence>
<evidence type="ECO:0000259" key="14">
    <source>
        <dbReference type="Pfam" id="PF00593"/>
    </source>
</evidence>
<dbReference type="PROSITE" id="PS52016">
    <property type="entry name" value="TONB_DEPENDENT_REC_3"/>
    <property type="match status" value="1"/>
</dbReference>
<dbReference type="RefSeq" id="WP_133277467.1">
    <property type="nucleotide sequence ID" value="NZ_CP037933.1"/>
</dbReference>